<keyword evidence="2" id="KW-1185">Reference proteome</keyword>
<accession>A0ABR8LZA0</accession>
<comment type="caution">
    <text evidence="1">The sequence shown here is derived from an EMBL/GenBank/DDBJ whole genome shotgun (WGS) entry which is preliminary data.</text>
</comment>
<evidence type="ECO:0000313" key="2">
    <source>
        <dbReference type="Proteomes" id="UP000627521"/>
    </source>
</evidence>
<dbReference type="EMBL" id="JACXXH010000003">
    <property type="protein sequence ID" value="MBD3863322.1"/>
    <property type="molecule type" value="Genomic_DNA"/>
</dbReference>
<dbReference type="Proteomes" id="UP000627521">
    <property type="component" value="Unassembled WGS sequence"/>
</dbReference>
<gene>
    <name evidence="1" type="ORF">IEG06_07645</name>
</gene>
<dbReference type="RefSeq" id="WP_191101248.1">
    <property type="nucleotide sequence ID" value="NZ_JACXXH010000003.1"/>
</dbReference>
<dbReference type="PROSITE" id="PS51257">
    <property type="entry name" value="PROKAR_LIPOPROTEIN"/>
    <property type="match status" value="1"/>
</dbReference>
<name>A0ABR8LZA0_9FLAO</name>
<reference evidence="1 2" key="1">
    <citation type="submission" date="2020-09" db="EMBL/GenBank/DDBJ databases">
        <title>Bacillus nautilus sp. nov., Chryseoglobus crepusculi sp. nov, and Psychrobacter noctis sp. nov., isolated from deep-sea sponges from the equatorial Atlantic.</title>
        <authorList>
            <person name="Stennett H.L."/>
            <person name="Williams S.E."/>
        </authorList>
    </citation>
    <scope>NUCLEOTIDE SEQUENCE [LARGE SCALE GENOMIC DNA]</scope>
    <source>
        <strain evidence="1 2">28M-24</strain>
    </source>
</reference>
<evidence type="ECO:0008006" key="3">
    <source>
        <dbReference type="Google" id="ProtNLM"/>
    </source>
</evidence>
<sequence>MKKAAILLIFIAFISCKEDQGTSFKGDFVYYANAAVFQVGNDIHGVVLNDQANALAEQAKQYQQEPTDMVTIEVIGELIPKKENEDSWPFKLKINQIVSVSALDPNKNDVIKLGK</sequence>
<organism evidence="1 2">
    <name type="scientific">Olleya marilimosa</name>
    <dbReference type="NCBI Taxonomy" id="272164"/>
    <lineage>
        <taxon>Bacteria</taxon>
        <taxon>Pseudomonadati</taxon>
        <taxon>Bacteroidota</taxon>
        <taxon>Flavobacteriia</taxon>
        <taxon>Flavobacteriales</taxon>
        <taxon>Flavobacteriaceae</taxon>
    </lineage>
</organism>
<protein>
    <recommendedName>
        <fullName evidence="3">NlpE C-terminal OB domain-containing protein</fullName>
    </recommendedName>
</protein>
<evidence type="ECO:0000313" key="1">
    <source>
        <dbReference type="EMBL" id="MBD3863322.1"/>
    </source>
</evidence>
<proteinExistence type="predicted"/>